<dbReference type="PANTHER" id="PTHR47843:SF2">
    <property type="entry name" value="BTB DOMAIN-CONTAINING PROTEIN"/>
    <property type="match status" value="1"/>
</dbReference>
<evidence type="ECO:0000313" key="2">
    <source>
        <dbReference type="EMBL" id="TVY45882.1"/>
    </source>
</evidence>
<evidence type="ECO:0000313" key="3">
    <source>
        <dbReference type="Proteomes" id="UP000462212"/>
    </source>
</evidence>
<dbReference type="InterPro" id="IPR011333">
    <property type="entry name" value="SKP1/BTB/POZ_sf"/>
</dbReference>
<dbReference type="Proteomes" id="UP000462212">
    <property type="component" value="Unassembled WGS sequence"/>
</dbReference>
<dbReference type="Gene3D" id="3.30.710.10">
    <property type="entry name" value="Potassium Channel Kv1.1, Chain A"/>
    <property type="match status" value="1"/>
</dbReference>
<organism evidence="2 3">
    <name type="scientific">Lachnellula subtilissima</name>
    <dbReference type="NCBI Taxonomy" id="602034"/>
    <lineage>
        <taxon>Eukaryota</taxon>
        <taxon>Fungi</taxon>
        <taxon>Dikarya</taxon>
        <taxon>Ascomycota</taxon>
        <taxon>Pezizomycotina</taxon>
        <taxon>Leotiomycetes</taxon>
        <taxon>Helotiales</taxon>
        <taxon>Lachnaceae</taxon>
        <taxon>Lachnellula</taxon>
    </lineage>
</organism>
<proteinExistence type="predicted"/>
<protein>
    <recommendedName>
        <fullName evidence="1">BTB domain-containing protein</fullName>
    </recommendedName>
</protein>
<dbReference type="AlphaFoldDB" id="A0A8H8UHZ6"/>
<feature type="domain" description="BTB" evidence="1">
    <location>
        <begin position="1"/>
        <end position="52"/>
    </location>
</feature>
<sequence length="183" mass="21230">MLFCYYSPFFDAAFNGSFEEGVTQSMDIVDVDPKVFALFLNWLYTQNVAQDQDNAQTLGTFINLWLLDDRFLIPKLQNETLVALDWRRMETGKRVGVYHVVYNNTVRGSPLRRYLAQTTATGFPSNGAIAYEHDHYPPELVFDMFEFLRTQTGPAGARRRVNYSKDELRQFFVEEGETKPKEN</sequence>
<name>A0A8H8UHZ6_9HELO</name>
<dbReference type="EMBL" id="QGMJ01000004">
    <property type="protein sequence ID" value="TVY45882.1"/>
    <property type="molecule type" value="Genomic_DNA"/>
</dbReference>
<dbReference type="SUPFAM" id="SSF54695">
    <property type="entry name" value="POZ domain"/>
    <property type="match status" value="1"/>
</dbReference>
<dbReference type="CDD" id="cd18186">
    <property type="entry name" value="BTB_POZ_ZBTB_KLHL-like"/>
    <property type="match status" value="1"/>
</dbReference>
<accession>A0A8H8UHZ6</accession>
<dbReference type="PANTHER" id="PTHR47843">
    <property type="entry name" value="BTB DOMAIN-CONTAINING PROTEIN-RELATED"/>
    <property type="match status" value="1"/>
</dbReference>
<dbReference type="OrthoDB" id="194443at2759"/>
<reference evidence="2 3" key="1">
    <citation type="submission" date="2018-05" db="EMBL/GenBank/DDBJ databases">
        <title>Genome sequencing and assembly of the regulated plant pathogen Lachnellula willkommii and related sister species for the development of diagnostic species identification markers.</title>
        <authorList>
            <person name="Giroux E."/>
            <person name="Bilodeau G."/>
        </authorList>
    </citation>
    <scope>NUCLEOTIDE SEQUENCE [LARGE SCALE GENOMIC DNA]</scope>
    <source>
        <strain evidence="2 3">CBS 197.66</strain>
    </source>
</reference>
<dbReference type="PROSITE" id="PS50097">
    <property type="entry name" value="BTB"/>
    <property type="match status" value="1"/>
</dbReference>
<dbReference type="InterPro" id="IPR000210">
    <property type="entry name" value="BTB/POZ_dom"/>
</dbReference>
<comment type="caution">
    <text evidence="2">The sequence shown here is derived from an EMBL/GenBank/DDBJ whole genome shotgun (WGS) entry which is preliminary data.</text>
</comment>
<dbReference type="Pfam" id="PF00651">
    <property type="entry name" value="BTB"/>
    <property type="match status" value="1"/>
</dbReference>
<keyword evidence="3" id="KW-1185">Reference proteome</keyword>
<gene>
    <name evidence="2" type="ORF">LSUB1_G000478</name>
</gene>
<evidence type="ECO:0000259" key="1">
    <source>
        <dbReference type="PROSITE" id="PS50097"/>
    </source>
</evidence>